<reference evidence="3" key="1">
    <citation type="journal article" date="2005" name="Nature">
        <title>The map-based sequence of the rice genome.</title>
        <authorList>
            <consortium name="International rice genome sequencing project (IRGSP)"/>
            <person name="Matsumoto T."/>
            <person name="Wu J."/>
            <person name="Kanamori H."/>
            <person name="Katayose Y."/>
            <person name="Fujisawa M."/>
            <person name="Namiki N."/>
            <person name="Mizuno H."/>
            <person name="Yamamoto K."/>
            <person name="Antonio B.A."/>
            <person name="Baba T."/>
            <person name="Sakata K."/>
            <person name="Nagamura Y."/>
            <person name="Aoki H."/>
            <person name="Arikawa K."/>
            <person name="Arita K."/>
            <person name="Bito T."/>
            <person name="Chiden Y."/>
            <person name="Fujitsuka N."/>
            <person name="Fukunaka R."/>
            <person name="Hamada M."/>
            <person name="Harada C."/>
            <person name="Hayashi A."/>
            <person name="Hijishita S."/>
            <person name="Honda M."/>
            <person name="Hosokawa S."/>
            <person name="Ichikawa Y."/>
            <person name="Idonuma A."/>
            <person name="Iijima M."/>
            <person name="Ikeda M."/>
            <person name="Ikeno M."/>
            <person name="Ito K."/>
            <person name="Ito S."/>
            <person name="Ito T."/>
            <person name="Ito Y."/>
            <person name="Ito Y."/>
            <person name="Iwabuchi A."/>
            <person name="Kamiya K."/>
            <person name="Karasawa W."/>
            <person name="Kurita K."/>
            <person name="Katagiri S."/>
            <person name="Kikuta A."/>
            <person name="Kobayashi H."/>
            <person name="Kobayashi N."/>
            <person name="Machita K."/>
            <person name="Maehara T."/>
            <person name="Masukawa M."/>
            <person name="Mizubayashi T."/>
            <person name="Mukai Y."/>
            <person name="Nagasaki H."/>
            <person name="Nagata Y."/>
            <person name="Naito S."/>
            <person name="Nakashima M."/>
            <person name="Nakama Y."/>
            <person name="Nakamichi Y."/>
            <person name="Nakamura M."/>
            <person name="Meguro A."/>
            <person name="Negishi M."/>
            <person name="Ohta I."/>
            <person name="Ohta T."/>
            <person name="Okamoto M."/>
            <person name="Ono N."/>
            <person name="Saji S."/>
            <person name="Sakaguchi M."/>
            <person name="Sakai K."/>
            <person name="Shibata M."/>
            <person name="Shimokawa T."/>
            <person name="Song J."/>
            <person name="Takazaki Y."/>
            <person name="Terasawa K."/>
            <person name="Tsugane M."/>
            <person name="Tsuji K."/>
            <person name="Ueda S."/>
            <person name="Waki K."/>
            <person name="Yamagata H."/>
            <person name="Yamamoto M."/>
            <person name="Yamamoto S."/>
            <person name="Yamane H."/>
            <person name="Yoshiki S."/>
            <person name="Yoshihara R."/>
            <person name="Yukawa K."/>
            <person name="Zhong H."/>
            <person name="Yano M."/>
            <person name="Yuan Q."/>
            <person name="Ouyang S."/>
            <person name="Liu J."/>
            <person name="Jones K.M."/>
            <person name="Gansberger K."/>
            <person name="Moffat K."/>
            <person name="Hill J."/>
            <person name="Bera J."/>
            <person name="Fadrosh D."/>
            <person name="Jin S."/>
            <person name="Johri S."/>
            <person name="Kim M."/>
            <person name="Overton L."/>
            <person name="Reardon M."/>
            <person name="Tsitrin T."/>
            <person name="Vuong H."/>
            <person name="Weaver B."/>
            <person name="Ciecko A."/>
            <person name="Tallon L."/>
            <person name="Jackson J."/>
            <person name="Pai G."/>
            <person name="Aken S.V."/>
            <person name="Utterback T."/>
            <person name="Reidmuller S."/>
            <person name="Feldblyum T."/>
            <person name="Hsiao J."/>
            <person name="Zismann V."/>
            <person name="Iobst S."/>
            <person name="de Vazeille A.R."/>
            <person name="Buell C.R."/>
            <person name="Ying K."/>
            <person name="Li Y."/>
            <person name="Lu T."/>
            <person name="Huang Y."/>
            <person name="Zhao Q."/>
            <person name="Feng Q."/>
            <person name="Zhang L."/>
            <person name="Zhu J."/>
            <person name="Weng Q."/>
            <person name="Mu J."/>
            <person name="Lu Y."/>
            <person name="Fan D."/>
            <person name="Liu Y."/>
            <person name="Guan J."/>
            <person name="Zhang Y."/>
            <person name="Yu S."/>
            <person name="Liu X."/>
            <person name="Zhang Y."/>
            <person name="Hong G."/>
            <person name="Han B."/>
            <person name="Choisne N."/>
            <person name="Demange N."/>
            <person name="Orjeda G."/>
            <person name="Samain S."/>
            <person name="Cattolico L."/>
            <person name="Pelletier E."/>
            <person name="Couloux A."/>
            <person name="Segurens B."/>
            <person name="Wincker P."/>
            <person name="D'Hont A."/>
            <person name="Scarpelli C."/>
            <person name="Weissenbach J."/>
            <person name="Salanoubat M."/>
            <person name="Quetier F."/>
            <person name="Yu Y."/>
            <person name="Kim H.R."/>
            <person name="Rambo T."/>
            <person name="Currie J."/>
            <person name="Collura K."/>
            <person name="Luo M."/>
            <person name="Yang T."/>
            <person name="Ammiraju J.S.S."/>
            <person name="Engler F."/>
            <person name="Soderlund C."/>
            <person name="Wing R.A."/>
            <person name="Palmer L.E."/>
            <person name="de la Bastide M."/>
            <person name="Spiegel L."/>
            <person name="Nascimento L."/>
            <person name="Zutavern T."/>
            <person name="O'Shaughnessy A."/>
            <person name="Dike S."/>
            <person name="Dedhia N."/>
            <person name="Preston R."/>
            <person name="Balija V."/>
            <person name="McCombie W.R."/>
            <person name="Chow T."/>
            <person name="Chen H."/>
            <person name="Chung M."/>
            <person name="Chen C."/>
            <person name="Shaw J."/>
            <person name="Wu H."/>
            <person name="Hsiao K."/>
            <person name="Chao Y."/>
            <person name="Chu M."/>
            <person name="Cheng C."/>
            <person name="Hour A."/>
            <person name="Lee P."/>
            <person name="Lin S."/>
            <person name="Lin Y."/>
            <person name="Liou J."/>
            <person name="Liu S."/>
            <person name="Hsing Y."/>
            <person name="Raghuvanshi S."/>
            <person name="Mohanty A."/>
            <person name="Bharti A.K."/>
            <person name="Gaur A."/>
            <person name="Gupta V."/>
            <person name="Kumar D."/>
            <person name="Ravi V."/>
            <person name="Vij S."/>
            <person name="Kapur A."/>
            <person name="Khurana P."/>
            <person name="Khurana P."/>
            <person name="Khurana J.P."/>
            <person name="Tyagi A.K."/>
            <person name="Gaikwad K."/>
            <person name="Singh A."/>
            <person name="Dalal V."/>
            <person name="Srivastava S."/>
            <person name="Dixit A."/>
            <person name="Pal A.K."/>
            <person name="Ghazi I.A."/>
            <person name="Yadav M."/>
            <person name="Pandit A."/>
            <person name="Bhargava A."/>
            <person name="Sureshbabu K."/>
            <person name="Batra K."/>
            <person name="Sharma T.R."/>
            <person name="Mohapatra T."/>
            <person name="Singh N.K."/>
            <person name="Messing J."/>
            <person name="Nelson A.B."/>
            <person name="Fuks G."/>
            <person name="Kavchok S."/>
            <person name="Keizer G."/>
            <person name="Linton E."/>
            <person name="Llaca V."/>
            <person name="Song R."/>
            <person name="Tanyolac B."/>
            <person name="Young S."/>
            <person name="Ho-Il K."/>
            <person name="Hahn J.H."/>
            <person name="Sangsakoo G."/>
            <person name="Vanavichit A."/>
            <person name="de Mattos Luiz.A.T."/>
            <person name="Zimmer P.D."/>
            <person name="Malone G."/>
            <person name="Dellagostin O."/>
            <person name="de Oliveira A.C."/>
            <person name="Bevan M."/>
            <person name="Bancroft I."/>
            <person name="Minx P."/>
            <person name="Cordum H."/>
            <person name="Wilson R."/>
            <person name="Cheng Z."/>
            <person name="Jin W."/>
            <person name="Jiang J."/>
            <person name="Leong S.A."/>
            <person name="Iwama H."/>
            <person name="Gojobori T."/>
            <person name="Itoh T."/>
            <person name="Niimura Y."/>
            <person name="Fujii Y."/>
            <person name="Habara T."/>
            <person name="Sakai H."/>
            <person name="Sato Y."/>
            <person name="Wilson G."/>
            <person name="Kumar K."/>
            <person name="McCouch S."/>
            <person name="Juretic N."/>
            <person name="Hoen D."/>
            <person name="Wright S."/>
            <person name="Bruskiewich R."/>
            <person name="Bureau T."/>
            <person name="Miyao A."/>
            <person name="Hirochika H."/>
            <person name="Nishikawa T."/>
            <person name="Kadowaki K."/>
            <person name="Sugiura M."/>
            <person name="Burr B."/>
            <person name="Sasaki T."/>
        </authorList>
    </citation>
    <scope>NUCLEOTIDE SEQUENCE [LARGE SCALE GENOMIC DNA]</scope>
    <source>
        <strain evidence="3">cv. Nipponbare</strain>
    </source>
</reference>
<dbReference type="Proteomes" id="UP000059680">
    <property type="component" value="Chromosome 5"/>
</dbReference>
<keyword evidence="3" id="KW-1185">Reference proteome</keyword>
<dbReference type="AlphaFoldDB" id="A0A0P0WPT4"/>
<feature type="compositionally biased region" description="Polar residues" evidence="1">
    <location>
        <begin position="120"/>
        <end position="130"/>
    </location>
</feature>
<gene>
    <name evidence="2" type="ordered locus">Os05g0531300</name>
    <name evidence="2" type="ORF">OSNPB_050531300</name>
</gene>
<proteinExistence type="predicted"/>
<dbReference type="EMBL" id="AP014961">
    <property type="protein sequence ID" value="BAS95036.1"/>
    <property type="molecule type" value="Genomic_DNA"/>
</dbReference>
<reference evidence="2 3" key="3">
    <citation type="journal article" date="2013" name="Rice">
        <title>Improvement of the Oryza sativa Nipponbare reference genome using next generation sequence and optical map data.</title>
        <authorList>
            <person name="Kawahara Y."/>
            <person name="de la Bastide M."/>
            <person name="Hamilton J.P."/>
            <person name="Kanamori H."/>
            <person name="McCombie W.R."/>
            <person name="Ouyang S."/>
            <person name="Schwartz D.C."/>
            <person name="Tanaka T."/>
            <person name="Wu J."/>
            <person name="Zhou S."/>
            <person name="Childs K.L."/>
            <person name="Davidson R.M."/>
            <person name="Lin H."/>
            <person name="Quesada-Ocampo L."/>
            <person name="Vaillancourt B."/>
            <person name="Sakai H."/>
            <person name="Lee S.S."/>
            <person name="Kim J."/>
            <person name="Numa H."/>
            <person name="Itoh T."/>
            <person name="Buell C.R."/>
            <person name="Matsumoto T."/>
        </authorList>
    </citation>
    <scope>NUCLEOTIDE SEQUENCE [LARGE SCALE GENOMIC DNA]</scope>
    <source>
        <strain evidence="3">cv. Nipponbare</strain>
    </source>
</reference>
<protein>
    <submittedName>
        <fullName evidence="2">Os05g0531300 protein</fullName>
    </submittedName>
</protein>
<organism evidence="2 3">
    <name type="scientific">Oryza sativa subsp. japonica</name>
    <name type="common">Rice</name>
    <dbReference type="NCBI Taxonomy" id="39947"/>
    <lineage>
        <taxon>Eukaryota</taxon>
        <taxon>Viridiplantae</taxon>
        <taxon>Streptophyta</taxon>
        <taxon>Embryophyta</taxon>
        <taxon>Tracheophyta</taxon>
        <taxon>Spermatophyta</taxon>
        <taxon>Magnoliopsida</taxon>
        <taxon>Liliopsida</taxon>
        <taxon>Poales</taxon>
        <taxon>Poaceae</taxon>
        <taxon>BOP clade</taxon>
        <taxon>Oryzoideae</taxon>
        <taxon>Oryzeae</taxon>
        <taxon>Oryzinae</taxon>
        <taxon>Oryza</taxon>
        <taxon>Oryza sativa</taxon>
    </lineage>
</organism>
<evidence type="ECO:0000313" key="3">
    <source>
        <dbReference type="Proteomes" id="UP000059680"/>
    </source>
</evidence>
<accession>A0A0P0WPT4</accession>
<dbReference type="InParanoid" id="A0A0P0WPT4"/>
<evidence type="ECO:0000256" key="1">
    <source>
        <dbReference type="SAM" id="MobiDB-lite"/>
    </source>
</evidence>
<name>A0A0P0WPT4_ORYSJ</name>
<evidence type="ECO:0000313" key="2">
    <source>
        <dbReference type="EMBL" id="BAS95036.1"/>
    </source>
</evidence>
<feature type="region of interest" description="Disordered" evidence="1">
    <location>
        <begin position="120"/>
        <end position="139"/>
    </location>
</feature>
<reference evidence="2 3" key="2">
    <citation type="journal article" date="2013" name="Plant Cell Physiol.">
        <title>Rice Annotation Project Database (RAP-DB): an integrative and interactive database for rice genomics.</title>
        <authorList>
            <person name="Sakai H."/>
            <person name="Lee S.S."/>
            <person name="Tanaka T."/>
            <person name="Numa H."/>
            <person name="Kim J."/>
            <person name="Kawahara Y."/>
            <person name="Wakimoto H."/>
            <person name="Yang C.C."/>
            <person name="Iwamoto M."/>
            <person name="Abe T."/>
            <person name="Yamada Y."/>
            <person name="Muto A."/>
            <person name="Inokuchi H."/>
            <person name="Ikemura T."/>
            <person name="Matsumoto T."/>
            <person name="Sasaki T."/>
            <person name="Itoh T."/>
        </authorList>
    </citation>
    <scope>NUCLEOTIDE SEQUENCE [LARGE SCALE GENOMIC DNA]</scope>
    <source>
        <strain evidence="3">cv. Nipponbare</strain>
    </source>
</reference>
<dbReference type="PaxDb" id="39947-A0A0P0WPT4"/>
<sequence length="205" mass="22398">MGCCGWANPTSFPSVLSVLERCGTYKSLCPADAQDAEALFLWGEEESVLPSPGSLGRKFAAQIIPPFAQMKRRMSDSSDPSSSVWRQALAHREQEIGGRRFLTPIRHLDELAHMEGNASIQPSCSAKQQGHTGGGEAVACERSASSSPYDRWSSPLLPNPMSCCELLGRPRKGKLPRAPLCKLVRSMGAAVSRWANKEWENVREA</sequence>